<evidence type="ECO:0000256" key="3">
    <source>
        <dbReference type="ARBA" id="ARBA00022448"/>
    </source>
</evidence>
<evidence type="ECO:0000313" key="11">
    <source>
        <dbReference type="Proteomes" id="UP001163821"/>
    </source>
</evidence>
<evidence type="ECO:0000256" key="6">
    <source>
        <dbReference type="ARBA" id="ARBA00023136"/>
    </source>
</evidence>
<evidence type="ECO:0000313" key="10">
    <source>
        <dbReference type="EMBL" id="MCW0483653.1"/>
    </source>
</evidence>
<sequence>MKRIYFLFLLASLSVTAFPQEKMLKLTLENVIQMASQNSIDAFRIKNMYRASYWEYRYYKADRLPSLSLSATPIDFNRYRNREYNFQTNQEEYVQREYLNSDFSLSLNQNVALTGGSLFLRSDLGMVRNLGDSQNNSYQSTPISIGYQQSLNGYNALKWEAKIEPLKFEKAKRDLIESRESLSIKAVGKFFNLVDAQIQLNIAENNLASADTLYRLGQGRFQVGTVTQDELLTLELNLLKAKQSLNESKSEVQRTQADLNSFLALDKNTVVDCLIPAEIPEIQVSAGDAIGKALENNPISLEHQQRLLEQDETVAKAKSEAGFNTTVFALYGLDQSSEELSEVYKNPDNSQRFRMGVSVPIVDWGRRKGRYQMAEYNREVVKATIEQARIDFEQQLFQDVIEFNLQAEQVKTAGLADTVARKGYEVTLQRFMIGKVDVVKLNIARNDLETARRSYINAVRRYWNYYYTLRMKTLFDFAEQETLSAEYDKLLEK</sequence>
<dbReference type="SUPFAM" id="SSF56954">
    <property type="entry name" value="Outer membrane efflux proteins (OEP)"/>
    <property type="match status" value="1"/>
</dbReference>
<dbReference type="Pfam" id="PF02321">
    <property type="entry name" value="OEP"/>
    <property type="match status" value="1"/>
</dbReference>
<keyword evidence="4" id="KW-1134">Transmembrane beta strand</keyword>
<reference evidence="10" key="1">
    <citation type="submission" date="2022-10" db="EMBL/GenBank/DDBJ databases">
        <title>Gaoshiqiia sediminis gen. nov., sp. nov., isolated from coastal sediment.</title>
        <authorList>
            <person name="Yu W.X."/>
            <person name="Mu D.S."/>
            <person name="Du J.Z."/>
            <person name="Liang Y.Q."/>
        </authorList>
    </citation>
    <scope>NUCLEOTIDE SEQUENCE</scope>
    <source>
        <strain evidence="10">A06</strain>
    </source>
</reference>
<keyword evidence="9" id="KW-0732">Signal</keyword>
<dbReference type="GO" id="GO:0015288">
    <property type="term" value="F:porin activity"/>
    <property type="evidence" value="ECO:0007669"/>
    <property type="project" value="TreeGrafter"/>
</dbReference>
<dbReference type="InterPro" id="IPR003423">
    <property type="entry name" value="OMP_efflux"/>
</dbReference>
<proteinExistence type="inferred from homology"/>
<evidence type="ECO:0000256" key="2">
    <source>
        <dbReference type="ARBA" id="ARBA00007613"/>
    </source>
</evidence>
<dbReference type="InterPro" id="IPR051906">
    <property type="entry name" value="TolC-like"/>
</dbReference>
<keyword evidence="5" id="KW-0812">Transmembrane</keyword>
<protein>
    <submittedName>
        <fullName evidence="10">TolC family protein</fullName>
    </submittedName>
</protein>
<dbReference type="PANTHER" id="PTHR30026">
    <property type="entry name" value="OUTER MEMBRANE PROTEIN TOLC"/>
    <property type="match status" value="1"/>
</dbReference>
<evidence type="ECO:0000256" key="7">
    <source>
        <dbReference type="ARBA" id="ARBA00023237"/>
    </source>
</evidence>
<dbReference type="GO" id="GO:0015562">
    <property type="term" value="F:efflux transmembrane transporter activity"/>
    <property type="evidence" value="ECO:0007669"/>
    <property type="project" value="InterPro"/>
</dbReference>
<keyword evidence="6" id="KW-0472">Membrane</keyword>
<dbReference type="GO" id="GO:1990281">
    <property type="term" value="C:efflux pump complex"/>
    <property type="evidence" value="ECO:0007669"/>
    <property type="project" value="TreeGrafter"/>
</dbReference>
<dbReference type="PANTHER" id="PTHR30026:SF20">
    <property type="entry name" value="OUTER MEMBRANE PROTEIN TOLC"/>
    <property type="match status" value="1"/>
</dbReference>
<evidence type="ECO:0000256" key="8">
    <source>
        <dbReference type="SAM" id="Coils"/>
    </source>
</evidence>
<evidence type="ECO:0000256" key="1">
    <source>
        <dbReference type="ARBA" id="ARBA00004442"/>
    </source>
</evidence>
<keyword evidence="8" id="KW-0175">Coiled coil</keyword>
<evidence type="ECO:0000256" key="9">
    <source>
        <dbReference type="SAM" id="SignalP"/>
    </source>
</evidence>
<dbReference type="AlphaFoldDB" id="A0AA41YC63"/>
<dbReference type="GO" id="GO:0009279">
    <property type="term" value="C:cell outer membrane"/>
    <property type="evidence" value="ECO:0007669"/>
    <property type="project" value="UniProtKB-SubCell"/>
</dbReference>
<dbReference type="RefSeq" id="WP_282592254.1">
    <property type="nucleotide sequence ID" value="NZ_JAPAAF010000019.1"/>
</dbReference>
<name>A0AA41YC63_9BACT</name>
<feature type="coiled-coil region" evidence="8">
    <location>
        <begin position="193"/>
        <end position="258"/>
    </location>
</feature>
<evidence type="ECO:0000256" key="4">
    <source>
        <dbReference type="ARBA" id="ARBA00022452"/>
    </source>
</evidence>
<gene>
    <name evidence="10" type="ORF">N2K84_12995</name>
</gene>
<accession>A0AA41YC63</accession>
<evidence type="ECO:0000256" key="5">
    <source>
        <dbReference type="ARBA" id="ARBA00022692"/>
    </source>
</evidence>
<keyword evidence="3" id="KW-0813">Transport</keyword>
<organism evidence="10 11">
    <name type="scientific">Gaoshiqia sediminis</name>
    <dbReference type="NCBI Taxonomy" id="2986998"/>
    <lineage>
        <taxon>Bacteria</taxon>
        <taxon>Pseudomonadati</taxon>
        <taxon>Bacteroidota</taxon>
        <taxon>Bacteroidia</taxon>
        <taxon>Marinilabiliales</taxon>
        <taxon>Prolixibacteraceae</taxon>
        <taxon>Gaoshiqia</taxon>
    </lineage>
</organism>
<dbReference type="Proteomes" id="UP001163821">
    <property type="component" value="Unassembled WGS sequence"/>
</dbReference>
<comment type="caution">
    <text evidence="10">The sequence shown here is derived from an EMBL/GenBank/DDBJ whole genome shotgun (WGS) entry which is preliminary data.</text>
</comment>
<dbReference type="Gene3D" id="1.20.1600.10">
    <property type="entry name" value="Outer membrane efflux proteins (OEP)"/>
    <property type="match status" value="1"/>
</dbReference>
<feature type="chain" id="PRO_5041343231" evidence="9">
    <location>
        <begin position="18"/>
        <end position="493"/>
    </location>
</feature>
<keyword evidence="11" id="KW-1185">Reference proteome</keyword>
<feature type="signal peptide" evidence="9">
    <location>
        <begin position="1"/>
        <end position="17"/>
    </location>
</feature>
<dbReference type="EMBL" id="JAPAAF010000019">
    <property type="protein sequence ID" value="MCW0483653.1"/>
    <property type="molecule type" value="Genomic_DNA"/>
</dbReference>
<comment type="subcellular location">
    <subcellularLocation>
        <location evidence="1">Cell outer membrane</location>
    </subcellularLocation>
</comment>
<comment type="similarity">
    <text evidence="2">Belongs to the outer membrane factor (OMF) (TC 1.B.17) family.</text>
</comment>
<keyword evidence="7" id="KW-0998">Cell outer membrane</keyword>